<keyword evidence="4" id="KW-0274">FAD</keyword>
<dbReference type="PANTHER" id="PTHR42784">
    <property type="entry name" value="PYRANOSE 2-OXIDASE"/>
    <property type="match status" value="1"/>
</dbReference>
<dbReference type="Proteomes" id="UP000054683">
    <property type="component" value="Unassembled WGS sequence"/>
</dbReference>
<keyword evidence="5" id="KW-0560">Oxidoreductase</keyword>
<name>A0A158IB90_9BURK</name>
<dbReference type="InterPro" id="IPR022357">
    <property type="entry name" value="MIP_CS"/>
</dbReference>
<dbReference type="InterPro" id="IPR007867">
    <property type="entry name" value="GMC_OxRtase_C"/>
</dbReference>
<evidence type="ECO:0000256" key="6">
    <source>
        <dbReference type="SAM" id="MobiDB-lite"/>
    </source>
</evidence>
<evidence type="ECO:0000259" key="8">
    <source>
        <dbReference type="Pfam" id="PF00890"/>
    </source>
</evidence>
<dbReference type="AlphaFoldDB" id="A0A158IB90"/>
<feature type="domain" description="Glucose-methanol-choline oxidoreductase C-terminal" evidence="9">
    <location>
        <begin position="436"/>
        <end position="492"/>
    </location>
</feature>
<comment type="similarity">
    <text evidence="2">Belongs to the GMC oxidoreductase family.</text>
</comment>
<evidence type="ECO:0000256" key="3">
    <source>
        <dbReference type="ARBA" id="ARBA00022630"/>
    </source>
</evidence>
<evidence type="ECO:0000256" key="4">
    <source>
        <dbReference type="ARBA" id="ARBA00022827"/>
    </source>
</evidence>
<dbReference type="Pfam" id="PF05199">
    <property type="entry name" value="GMC_oxred_C"/>
    <property type="match status" value="1"/>
</dbReference>
<evidence type="ECO:0000256" key="2">
    <source>
        <dbReference type="ARBA" id="ARBA00010790"/>
    </source>
</evidence>
<dbReference type="SUPFAM" id="SSF51905">
    <property type="entry name" value="FAD/NAD(P)-binding domain"/>
    <property type="match status" value="1"/>
</dbReference>
<reference evidence="10 11" key="1">
    <citation type="submission" date="2016-01" db="EMBL/GenBank/DDBJ databases">
        <authorList>
            <person name="Oliw E.H."/>
        </authorList>
    </citation>
    <scope>NUCLEOTIDE SEQUENCE [LARGE SCALE GENOMIC DNA]</scope>
    <source>
        <strain evidence="10">LMG 27134</strain>
    </source>
</reference>
<keyword evidence="3" id="KW-0285">Flavoprotein</keyword>
<feature type="domain" description="FAD-dependent oxidoreductase 2 FAD-binding" evidence="8">
    <location>
        <begin position="14"/>
        <end position="46"/>
    </location>
</feature>
<sequence>MHIEGIKLTKNTTDVVIIGSGMGGATAALALAPCGATITILEKGAQLLAIPENRDARAIFQKNYFASTDLWYEPGGASFAAGNHYNHGGNSKFYGAVLSRYRERDFEGVSYPDGDAPPWPLTYRDLAPWYDKAEALFQVRGSAHEDPSEPPRTNPLPFPPVPDEPAIAEVRRRLSGVGLRPFSLPLGIDIDTWLKHGQTGWDGFPDARTGKMDAETCALQPALAFANVTLQSGASVRRLICSPDGQRVTGVEYEQGGQVKVLNAGVAILAAGAIPSAAILLASHTSGLANRSNQVGRNLMSHNTSALIAFDRKFNNDSVYQKTFGINDFYLTGGPGGSPLGNIQLLGRVTGAILKANIPHIPERLLERLTRHSVDFFVMSEDLPSEKNRIRLEHERIVLDWERNNMTTHRALVARLKTVLRDAGFRFSVEKLFDRKSPSHQCGTIKMGSDGARSPLDCWGRTFDCENLFVTDASSFVSSAAVNPALTVAALAMRTAWHIRETELHA</sequence>
<dbReference type="Pfam" id="PF00890">
    <property type="entry name" value="FAD_binding_2"/>
    <property type="match status" value="1"/>
</dbReference>
<feature type="domain" description="Glucose-methanol-choline oxidoreductase N-terminal" evidence="7">
    <location>
        <begin position="198"/>
        <end position="302"/>
    </location>
</feature>
<dbReference type="InterPro" id="IPR003953">
    <property type="entry name" value="FAD-dep_OxRdtase_2_FAD-bd"/>
</dbReference>
<dbReference type="GO" id="GO:0050660">
    <property type="term" value="F:flavin adenine dinucleotide binding"/>
    <property type="evidence" value="ECO:0007669"/>
    <property type="project" value="InterPro"/>
</dbReference>
<evidence type="ECO:0000256" key="1">
    <source>
        <dbReference type="ARBA" id="ARBA00001974"/>
    </source>
</evidence>
<dbReference type="Pfam" id="PF00732">
    <property type="entry name" value="GMC_oxred_N"/>
    <property type="match status" value="1"/>
</dbReference>
<protein>
    <submittedName>
        <fullName evidence="10">Glucose-methanol-choline oxidoreductase</fullName>
    </submittedName>
</protein>
<evidence type="ECO:0000259" key="7">
    <source>
        <dbReference type="Pfam" id="PF00732"/>
    </source>
</evidence>
<dbReference type="InterPro" id="IPR036188">
    <property type="entry name" value="FAD/NAD-bd_sf"/>
</dbReference>
<evidence type="ECO:0000313" key="10">
    <source>
        <dbReference type="EMBL" id="SAL53826.1"/>
    </source>
</evidence>
<gene>
    <name evidence="10" type="ORF">AWB69_05693</name>
</gene>
<dbReference type="InterPro" id="IPR051473">
    <property type="entry name" value="P2Ox-like"/>
</dbReference>
<dbReference type="PANTHER" id="PTHR42784:SF1">
    <property type="entry name" value="PYRANOSE 2-OXIDASE"/>
    <property type="match status" value="1"/>
</dbReference>
<feature type="region of interest" description="Disordered" evidence="6">
    <location>
        <begin position="141"/>
        <end position="161"/>
    </location>
</feature>
<dbReference type="InterPro" id="IPR000172">
    <property type="entry name" value="GMC_OxRdtase_N"/>
</dbReference>
<comment type="cofactor">
    <cofactor evidence="1">
        <name>FAD</name>
        <dbReference type="ChEBI" id="CHEBI:57692"/>
    </cofactor>
</comment>
<dbReference type="EMBL" id="FCOK02000046">
    <property type="protein sequence ID" value="SAL53826.1"/>
    <property type="molecule type" value="Genomic_DNA"/>
</dbReference>
<proteinExistence type="inferred from homology"/>
<evidence type="ECO:0000313" key="11">
    <source>
        <dbReference type="Proteomes" id="UP000054683"/>
    </source>
</evidence>
<feature type="compositionally biased region" description="Pro residues" evidence="6">
    <location>
        <begin position="150"/>
        <end position="161"/>
    </location>
</feature>
<accession>A0A158IB90</accession>
<dbReference type="Gene3D" id="3.50.50.60">
    <property type="entry name" value="FAD/NAD(P)-binding domain"/>
    <property type="match status" value="2"/>
</dbReference>
<dbReference type="PROSITE" id="PS00221">
    <property type="entry name" value="MIP"/>
    <property type="match status" value="1"/>
</dbReference>
<dbReference type="GO" id="GO:0016614">
    <property type="term" value="F:oxidoreductase activity, acting on CH-OH group of donors"/>
    <property type="evidence" value="ECO:0007669"/>
    <property type="project" value="InterPro"/>
</dbReference>
<evidence type="ECO:0000259" key="9">
    <source>
        <dbReference type="Pfam" id="PF05199"/>
    </source>
</evidence>
<organism evidence="10 11">
    <name type="scientific">Caballeronia udeis</name>
    <dbReference type="NCBI Taxonomy" id="1232866"/>
    <lineage>
        <taxon>Bacteria</taxon>
        <taxon>Pseudomonadati</taxon>
        <taxon>Pseudomonadota</taxon>
        <taxon>Betaproteobacteria</taxon>
        <taxon>Burkholderiales</taxon>
        <taxon>Burkholderiaceae</taxon>
        <taxon>Caballeronia</taxon>
    </lineage>
</organism>
<evidence type="ECO:0000256" key="5">
    <source>
        <dbReference type="ARBA" id="ARBA00023002"/>
    </source>
</evidence>